<dbReference type="EMBL" id="JADAQX010000054">
    <property type="protein sequence ID" value="KAF8822443.1"/>
    <property type="molecule type" value="Genomic_DNA"/>
</dbReference>
<dbReference type="Gene3D" id="1.10.287.20">
    <property type="entry name" value="Ubiquinol-cytochrome C reductase hinge domain"/>
    <property type="match status" value="1"/>
</dbReference>
<evidence type="ECO:0000313" key="11">
    <source>
        <dbReference type="EMBL" id="KAF8822443.1"/>
    </source>
</evidence>
<evidence type="ECO:0000256" key="5">
    <source>
        <dbReference type="ARBA" id="ARBA00022792"/>
    </source>
</evidence>
<evidence type="ECO:0000313" key="12">
    <source>
        <dbReference type="Proteomes" id="UP000823046"/>
    </source>
</evidence>
<comment type="subcellular location">
    <subcellularLocation>
        <location evidence="1">Mitochondrion inner membrane</location>
        <topology evidence="1">Peripheral membrane protein</topology>
        <orientation evidence="1">Intermembrane side</orientation>
    </subcellularLocation>
</comment>
<protein>
    <recommendedName>
        <fullName evidence="9">Cytochrome b-c1 complex subunit 6</fullName>
    </recommendedName>
</protein>
<accession>A0ABQ7JEK5</accession>
<dbReference type="PIRSF" id="PIRSF000019">
    <property type="entry name" value="Bc1_11K"/>
    <property type="match status" value="1"/>
</dbReference>
<evidence type="ECO:0000256" key="6">
    <source>
        <dbReference type="ARBA" id="ARBA00022982"/>
    </source>
</evidence>
<feature type="domain" description="Ubiquinol-cytochrome C reductase hinge" evidence="10">
    <location>
        <begin position="28"/>
        <end position="92"/>
    </location>
</feature>
<dbReference type="SUPFAM" id="SSF81531">
    <property type="entry name" value="Non-heme 11 kDa protein of cytochrome bc1 complex (Ubiquinol-cytochrome c reductase)"/>
    <property type="match status" value="1"/>
</dbReference>
<evidence type="ECO:0000256" key="8">
    <source>
        <dbReference type="ARBA" id="ARBA00023136"/>
    </source>
</evidence>
<keyword evidence="12" id="KW-1185">Reference proteome</keyword>
<proteinExistence type="inferred from homology"/>
<dbReference type="InterPro" id="IPR023184">
    <property type="entry name" value="Ubol_cytC_Rdtase_hinge_dom"/>
</dbReference>
<gene>
    <name evidence="11" type="ORF">IE077_003743</name>
</gene>
<evidence type="ECO:0000256" key="9">
    <source>
        <dbReference type="PIRNR" id="PIRNR000019"/>
    </source>
</evidence>
<reference evidence="11 12" key="1">
    <citation type="journal article" date="2020" name="bioRxiv">
        <title>Metabolic contributions of an alphaproteobacterial endosymbiont in the apicomplexan Cardiosporidium cionae.</title>
        <authorList>
            <person name="Hunter E.S."/>
            <person name="Paight C.J."/>
            <person name="Lane C.E."/>
        </authorList>
    </citation>
    <scope>NUCLEOTIDE SEQUENCE [LARGE SCALE GENOMIC DNA]</scope>
    <source>
        <strain evidence="11">ESH_2018</strain>
    </source>
</reference>
<keyword evidence="6 9" id="KW-0249">Electron transport</keyword>
<evidence type="ECO:0000256" key="3">
    <source>
        <dbReference type="ARBA" id="ARBA00022448"/>
    </source>
</evidence>
<keyword evidence="3 9" id="KW-0813">Transport</keyword>
<dbReference type="Proteomes" id="UP000823046">
    <property type="component" value="Unassembled WGS sequence"/>
</dbReference>
<keyword evidence="7 9" id="KW-0496">Mitochondrion</keyword>
<dbReference type="InterPro" id="IPR036811">
    <property type="entry name" value="Ubol_cytC_Rdtase_hinge_dom_sf"/>
</dbReference>
<evidence type="ECO:0000259" key="10">
    <source>
        <dbReference type="Pfam" id="PF02320"/>
    </source>
</evidence>
<comment type="caution">
    <text evidence="11">The sequence shown here is derived from an EMBL/GenBank/DDBJ whole genome shotgun (WGS) entry which is preliminary data.</text>
</comment>
<sequence length="92" mass="10388">MAYPYLTEFFVKYPSYVAPSTAEEGLKDPKLKLEAACVSECTRWVNEYQVRTSCVSRVQARTDGKGNCAGQYEELGVCLDHCVSKDVFKHLK</sequence>
<keyword evidence="4 9" id="KW-0679">Respiratory chain</keyword>
<evidence type="ECO:0000256" key="7">
    <source>
        <dbReference type="ARBA" id="ARBA00023128"/>
    </source>
</evidence>
<evidence type="ECO:0000256" key="4">
    <source>
        <dbReference type="ARBA" id="ARBA00022660"/>
    </source>
</evidence>
<dbReference type="PANTHER" id="PTHR15336:SF0">
    <property type="entry name" value="CYTOCHROME B-C1 COMPLEX SUBUNIT 6, MITOCHONDRIAL"/>
    <property type="match status" value="1"/>
</dbReference>
<evidence type="ECO:0000256" key="1">
    <source>
        <dbReference type="ARBA" id="ARBA00004137"/>
    </source>
</evidence>
<dbReference type="InterPro" id="IPR003422">
    <property type="entry name" value="Cyt_b-c1_6"/>
</dbReference>
<comment type="similarity">
    <text evidence="2 9">Belongs to the UQCRH/QCR6 family.</text>
</comment>
<organism evidence="11 12">
    <name type="scientific">Cardiosporidium cionae</name>
    <dbReference type="NCBI Taxonomy" id="476202"/>
    <lineage>
        <taxon>Eukaryota</taxon>
        <taxon>Sar</taxon>
        <taxon>Alveolata</taxon>
        <taxon>Apicomplexa</taxon>
        <taxon>Aconoidasida</taxon>
        <taxon>Nephromycida</taxon>
        <taxon>Cardiosporidium</taxon>
    </lineage>
</organism>
<keyword evidence="8 9" id="KW-0472">Membrane</keyword>
<keyword evidence="5 9" id="KW-0999">Mitochondrion inner membrane</keyword>
<dbReference type="PANTHER" id="PTHR15336">
    <property type="entry name" value="UBIQUINOL-CYTOCHROME C REDUCTASE COMPLEX 7.8 KDA PROTEIN"/>
    <property type="match status" value="1"/>
</dbReference>
<name>A0ABQ7JEK5_9APIC</name>
<comment type="function">
    <text evidence="9">Component of the ubiquinol-cytochrome c oxidoreductase, a multisubunit transmembrane complex that is part of the mitochondrial electron transport chain which drives oxidative phosphorylation.</text>
</comment>
<evidence type="ECO:0000256" key="2">
    <source>
        <dbReference type="ARBA" id="ARBA00006498"/>
    </source>
</evidence>
<dbReference type="Pfam" id="PF02320">
    <property type="entry name" value="UCR_hinge"/>
    <property type="match status" value="1"/>
</dbReference>